<dbReference type="GO" id="GO:0003924">
    <property type="term" value="F:GTPase activity"/>
    <property type="evidence" value="ECO:0007669"/>
    <property type="project" value="InterPro"/>
</dbReference>
<dbReference type="PANTHER" id="PTHR47978">
    <property type="match status" value="1"/>
</dbReference>
<dbReference type="SMART" id="SM00175">
    <property type="entry name" value="RAB"/>
    <property type="match status" value="1"/>
</dbReference>
<dbReference type="InterPro" id="IPR027417">
    <property type="entry name" value="P-loop_NTPase"/>
</dbReference>
<protein>
    <submittedName>
        <fullName evidence="2">Uncharacterized protein</fullName>
    </submittedName>
</protein>
<dbReference type="Pfam" id="PF00071">
    <property type="entry name" value="Ras"/>
    <property type="match status" value="1"/>
</dbReference>
<evidence type="ECO:0000256" key="1">
    <source>
        <dbReference type="ARBA" id="ARBA00022741"/>
    </source>
</evidence>
<reference evidence="2" key="1">
    <citation type="journal article" date="2020" name="Nature">
        <title>Giant virus diversity and host interactions through global metagenomics.</title>
        <authorList>
            <person name="Schulz F."/>
            <person name="Roux S."/>
            <person name="Paez-Espino D."/>
            <person name="Jungbluth S."/>
            <person name="Walsh D.A."/>
            <person name="Denef V.J."/>
            <person name="McMahon K.D."/>
            <person name="Konstantinidis K.T."/>
            <person name="Eloe-Fadrosh E.A."/>
            <person name="Kyrpides N.C."/>
            <person name="Woyke T."/>
        </authorList>
    </citation>
    <scope>NUCLEOTIDE SEQUENCE</scope>
    <source>
        <strain evidence="2">GVMAG-M-3300017989-17</strain>
    </source>
</reference>
<name>A0A6C0BN95_9ZZZZ</name>
<dbReference type="SUPFAM" id="SSF52540">
    <property type="entry name" value="P-loop containing nucleoside triphosphate hydrolases"/>
    <property type="match status" value="1"/>
</dbReference>
<accession>A0A6C0BN95</accession>
<dbReference type="InterPro" id="IPR001806">
    <property type="entry name" value="Small_GTPase"/>
</dbReference>
<dbReference type="SMART" id="SM00173">
    <property type="entry name" value="RAS"/>
    <property type="match status" value="1"/>
</dbReference>
<dbReference type="Gene3D" id="3.40.50.300">
    <property type="entry name" value="P-loop containing nucleotide triphosphate hydrolases"/>
    <property type="match status" value="1"/>
</dbReference>
<sequence length="155" mass="17174">MSNMGQREFRVVILGKGGVGKTEFLKRCGAQQTGNIYTLHLKTTAGDVVLKLCDGLFTNDIHGAVYMYDITNEQTFSNVLNLKNHLSRVTDPEMPALIVGNKLDLLWDRRVDVGEAALYNLPFVEVSAKNGVNLDFALITLVRLLINDAECAFVQ</sequence>
<dbReference type="EMBL" id="MN739201">
    <property type="protein sequence ID" value="QHS93231.1"/>
    <property type="molecule type" value="Genomic_DNA"/>
</dbReference>
<dbReference type="GO" id="GO:0005525">
    <property type="term" value="F:GTP binding"/>
    <property type="evidence" value="ECO:0007669"/>
    <property type="project" value="InterPro"/>
</dbReference>
<dbReference type="AlphaFoldDB" id="A0A6C0BN95"/>
<organism evidence="2">
    <name type="scientific">viral metagenome</name>
    <dbReference type="NCBI Taxonomy" id="1070528"/>
    <lineage>
        <taxon>unclassified sequences</taxon>
        <taxon>metagenomes</taxon>
        <taxon>organismal metagenomes</taxon>
    </lineage>
</organism>
<dbReference type="PROSITE" id="PS51419">
    <property type="entry name" value="RAB"/>
    <property type="match status" value="1"/>
</dbReference>
<keyword evidence="1" id="KW-0547">Nucleotide-binding</keyword>
<evidence type="ECO:0000313" key="2">
    <source>
        <dbReference type="EMBL" id="QHS93231.1"/>
    </source>
</evidence>
<proteinExistence type="predicted"/>